<evidence type="ECO:0000313" key="2">
    <source>
        <dbReference type="EMBL" id="TMQ51079.1"/>
    </source>
</evidence>
<sequence>MRNRAHGAAGSRLAVGLVVAATVTASALPAAASPLEYLPVGDPLEAEIRTLDLLDPSPLGGRILLPRLHTLPLQKFEFQGSGAPPALPSIYSISVARIERALARDAVPDFAQRPGLASTPRLFQSRPADDGRLEISTGVEGRGIVDQHSSRFETGSGLHVRLGAGVGRWIAFAHVLAGFVENAHSFADPIVPGSDLIAHTDESYLAYAGDAGDWGLQFGRNRWHWGPGEEGSLALSRTSPPITGLEFHGRIRGLRLDGTALAATLGASAGEQLAAHRIEWQPVSSLRVGLSEMARYKSASWQPLYLVGVVPYILVQRLQVQDEPDSSAALRNNVLTALDAAWRIASGTRVYGELLIDDLNTKTTNFPDKLGFQLGLEGVGSVGGSRVVWGTEYTRISRFVYTSFFGRSFATQSEPLGFFTGPDSRRVRVRGAWDLNPAWEMLASAALTDQGESGLDRPFVPGSPHEDVFDFLGVIERTREFELGARWWPASGVDVALSGGYRWIDNQDHLDGNDDQTAFGSLALRLTR</sequence>
<name>A0A538SI88_UNCEI</name>
<proteinExistence type="predicted"/>
<evidence type="ECO:0000313" key="3">
    <source>
        <dbReference type="Proteomes" id="UP000317716"/>
    </source>
</evidence>
<feature type="signal peptide" evidence="1">
    <location>
        <begin position="1"/>
        <end position="32"/>
    </location>
</feature>
<accession>A0A538SI88</accession>
<gene>
    <name evidence="2" type="ORF">E6K72_10845</name>
</gene>
<dbReference type="Gene3D" id="2.40.160.130">
    <property type="entry name" value="Capsule assembly protein Wzi"/>
    <property type="match status" value="1"/>
</dbReference>
<dbReference type="AlphaFoldDB" id="A0A538SI88"/>
<dbReference type="Proteomes" id="UP000317716">
    <property type="component" value="Unassembled WGS sequence"/>
</dbReference>
<dbReference type="EMBL" id="VBOS01000389">
    <property type="protein sequence ID" value="TMQ51079.1"/>
    <property type="molecule type" value="Genomic_DNA"/>
</dbReference>
<dbReference type="InterPro" id="IPR026950">
    <property type="entry name" value="Caps_assemb_Wzi"/>
</dbReference>
<protein>
    <submittedName>
        <fullName evidence="2">Capsule assembly Wzi family protein</fullName>
    </submittedName>
</protein>
<dbReference type="InterPro" id="IPR038636">
    <property type="entry name" value="Wzi_sf"/>
</dbReference>
<keyword evidence="1" id="KW-0732">Signal</keyword>
<comment type="caution">
    <text evidence="2">The sequence shown here is derived from an EMBL/GenBank/DDBJ whole genome shotgun (WGS) entry which is preliminary data.</text>
</comment>
<feature type="chain" id="PRO_5021873116" evidence="1">
    <location>
        <begin position="33"/>
        <end position="528"/>
    </location>
</feature>
<dbReference type="Pfam" id="PF14052">
    <property type="entry name" value="Caps_assemb_Wzi"/>
    <property type="match status" value="1"/>
</dbReference>
<organism evidence="2 3">
    <name type="scientific">Eiseniibacteriota bacterium</name>
    <dbReference type="NCBI Taxonomy" id="2212470"/>
    <lineage>
        <taxon>Bacteria</taxon>
        <taxon>Candidatus Eiseniibacteriota</taxon>
    </lineage>
</organism>
<evidence type="ECO:0000256" key="1">
    <source>
        <dbReference type="SAM" id="SignalP"/>
    </source>
</evidence>
<reference evidence="2 3" key="1">
    <citation type="journal article" date="2019" name="Nat. Microbiol.">
        <title>Mediterranean grassland soil C-N compound turnover is dependent on rainfall and depth, and is mediated by genomically divergent microorganisms.</title>
        <authorList>
            <person name="Diamond S."/>
            <person name="Andeer P.F."/>
            <person name="Li Z."/>
            <person name="Crits-Christoph A."/>
            <person name="Burstein D."/>
            <person name="Anantharaman K."/>
            <person name="Lane K.R."/>
            <person name="Thomas B.C."/>
            <person name="Pan C."/>
            <person name="Northen T.R."/>
            <person name="Banfield J.F."/>
        </authorList>
    </citation>
    <scope>NUCLEOTIDE SEQUENCE [LARGE SCALE GENOMIC DNA]</scope>
    <source>
        <strain evidence="2">WS_2</strain>
    </source>
</reference>